<gene>
    <name evidence="4" type="ORF">ACFQGU_02380</name>
</gene>
<dbReference type="PIRSF" id="PIRSF001227">
    <property type="entry name" value="Pen_acylase"/>
    <property type="match status" value="1"/>
</dbReference>
<dbReference type="RefSeq" id="WP_386763747.1">
    <property type="nucleotide sequence ID" value="NZ_JBHSTI010000002.1"/>
</dbReference>
<name>A0ABW1SXZ5_9ACTN</name>
<keyword evidence="5" id="KW-1185">Reference proteome</keyword>
<dbReference type="PANTHER" id="PTHR34218">
    <property type="entry name" value="PEPTIDASE S45 PENICILLIN AMIDASE"/>
    <property type="match status" value="1"/>
</dbReference>
<organism evidence="4 5">
    <name type="scientific">Longivirga aurantiaca</name>
    <dbReference type="NCBI Taxonomy" id="1837743"/>
    <lineage>
        <taxon>Bacteria</taxon>
        <taxon>Bacillati</taxon>
        <taxon>Actinomycetota</taxon>
        <taxon>Actinomycetes</taxon>
        <taxon>Sporichthyales</taxon>
        <taxon>Sporichthyaceae</taxon>
        <taxon>Longivirga</taxon>
    </lineage>
</organism>
<dbReference type="Proteomes" id="UP001596138">
    <property type="component" value="Unassembled WGS sequence"/>
</dbReference>
<dbReference type="InterPro" id="IPR023343">
    <property type="entry name" value="Penicillin_amidase_dom1"/>
</dbReference>
<dbReference type="InterPro" id="IPR043147">
    <property type="entry name" value="Penicillin_amidase_A-knob"/>
</dbReference>
<comment type="similarity">
    <text evidence="1">Belongs to the peptidase S45 family.</text>
</comment>
<accession>A0ABW1SXZ5</accession>
<evidence type="ECO:0000256" key="1">
    <source>
        <dbReference type="ARBA" id="ARBA00006586"/>
    </source>
</evidence>
<evidence type="ECO:0000256" key="3">
    <source>
        <dbReference type="ARBA" id="ARBA00023145"/>
    </source>
</evidence>
<dbReference type="SUPFAM" id="SSF56235">
    <property type="entry name" value="N-terminal nucleophile aminohydrolases (Ntn hydrolases)"/>
    <property type="match status" value="1"/>
</dbReference>
<proteinExistence type="inferred from homology"/>
<evidence type="ECO:0000313" key="4">
    <source>
        <dbReference type="EMBL" id="MFC6236710.1"/>
    </source>
</evidence>
<dbReference type="InterPro" id="IPR014395">
    <property type="entry name" value="Pen/GL7ACA/AHL_acylase"/>
</dbReference>
<dbReference type="InterPro" id="IPR002692">
    <property type="entry name" value="S45"/>
</dbReference>
<dbReference type="InterPro" id="IPR043146">
    <property type="entry name" value="Penicillin_amidase_N_B-knob"/>
</dbReference>
<dbReference type="PANTHER" id="PTHR34218:SF4">
    <property type="entry name" value="ACYL-HOMOSERINE LACTONE ACYLASE QUIP"/>
    <property type="match status" value="1"/>
</dbReference>
<dbReference type="EMBL" id="JBHSTI010000002">
    <property type="protein sequence ID" value="MFC6236710.1"/>
    <property type="molecule type" value="Genomic_DNA"/>
</dbReference>
<dbReference type="Pfam" id="PF01804">
    <property type="entry name" value="Penicil_amidase"/>
    <property type="match status" value="1"/>
</dbReference>
<protein>
    <submittedName>
        <fullName evidence="4">Penicillin acylase family protein</fullName>
    </submittedName>
</protein>
<dbReference type="Gene3D" id="1.10.439.10">
    <property type="entry name" value="Penicillin Amidohydrolase, domain 1"/>
    <property type="match status" value="1"/>
</dbReference>
<dbReference type="CDD" id="cd03747">
    <property type="entry name" value="Ntn_PGA_like"/>
    <property type="match status" value="1"/>
</dbReference>
<dbReference type="Gene3D" id="2.30.120.10">
    <property type="match status" value="1"/>
</dbReference>
<sequence length="849" mass="92942">MRRLGKVLGIIGIVLLVLVVAAATFGAWTVRRSFPQVSGELALKGLKSEVTVLRDERGIPQIYAASAEDLMFAQGYVHAQDRFWEMDFRRHITAGRLSELFGKSQVETDTYLRTLGWRRVAERELALLSPETRRNLDSYSAGVNAWLADHSGATASLEYAVLGLQNSGYVIEPWSPVDSIAWLKAMAWDLRGNMQEEISRSIISATVGEKRTAQLFPPYPYLQHRPIVTQGAVVDGVWDQNAPRDIATAAGLAPAVPPDAVDVLRATGAASEAITDMLGPDGPGIGSNSWVISGEKTETGLPLLANDPHLGPMMPSIWYQIGLHCTTVSAECPYDMAGYSFSGLPGIVIGHNQTVGWGFTNLGPDVTDLYLEKVEGDTYLVGNERKQMTTRQETIKVAGGDDVVITVRETEHGPLLSDASEELRTVGADAPAGIVAPPKGDGYAVALRWTALEPGRTADAIDRLNRAQTWEDFRSAASIFEVPAQNLIFASVDGTIGYQTPGKIPIRSGYDGKYPAHGWDPKQTWTGYIPFEALPNVKNPDDGWVVTANQASVYESYPFFLTDDWSYGARSQRIVDLVKLATSDGQKMTADRMREIQFDAWNENAAFLVPKIKALNVEGVDGVALLNDWDFTQPADSAPAAYFNVFWKNLLTDVFMDELPEDEIIGGGDRWFTAVRDLWDSPDDAWWDDTRTPDVQESRDDAVRTALQEAQTELAGLQGGDPQGWRWGALHTLLVENQTFGTSGITPIEMLFNRGPVETSGGESIVNATGWTLPEYTVDWVPSMRMVLDMSDLDRSTWVNLTGASGHAYHPNYVDQLDAWAAGDTFPFPFTKPAVEAAATDTLTLTPAG</sequence>
<comment type="caution">
    <text evidence="4">The sequence shown here is derived from an EMBL/GenBank/DDBJ whole genome shotgun (WGS) entry which is preliminary data.</text>
</comment>
<reference evidence="5" key="1">
    <citation type="journal article" date="2019" name="Int. J. Syst. Evol. Microbiol.">
        <title>The Global Catalogue of Microorganisms (GCM) 10K type strain sequencing project: providing services to taxonomists for standard genome sequencing and annotation.</title>
        <authorList>
            <consortium name="The Broad Institute Genomics Platform"/>
            <consortium name="The Broad Institute Genome Sequencing Center for Infectious Disease"/>
            <person name="Wu L."/>
            <person name="Ma J."/>
        </authorList>
    </citation>
    <scope>NUCLEOTIDE SEQUENCE [LARGE SCALE GENOMIC DNA]</scope>
    <source>
        <strain evidence="5">CGMCC 4.7317</strain>
    </source>
</reference>
<keyword evidence="3" id="KW-0865">Zymogen</keyword>
<dbReference type="InterPro" id="IPR029055">
    <property type="entry name" value="Ntn_hydrolases_N"/>
</dbReference>
<dbReference type="Gene3D" id="1.10.1400.10">
    <property type="match status" value="1"/>
</dbReference>
<dbReference type="Gene3D" id="3.60.20.10">
    <property type="entry name" value="Glutamine Phosphoribosylpyrophosphate, subunit 1, domain 1"/>
    <property type="match status" value="1"/>
</dbReference>
<evidence type="ECO:0000256" key="2">
    <source>
        <dbReference type="ARBA" id="ARBA00022801"/>
    </source>
</evidence>
<evidence type="ECO:0000313" key="5">
    <source>
        <dbReference type="Proteomes" id="UP001596138"/>
    </source>
</evidence>
<keyword evidence="2" id="KW-0378">Hydrolase</keyword>